<dbReference type="Gene3D" id="3.30.450.40">
    <property type="match status" value="1"/>
</dbReference>
<keyword evidence="4" id="KW-0808">Transferase</keyword>
<keyword evidence="5" id="KW-1185">Reference proteome</keyword>
<dbReference type="EMBL" id="AP017313">
    <property type="protein sequence ID" value="BAU53522.1"/>
    <property type="molecule type" value="Genomic_DNA"/>
</dbReference>
<dbReference type="InterPro" id="IPR005467">
    <property type="entry name" value="His_kinase_dom"/>
</dbReference>
<dbReference type="Gene3D" id="1.10.287.130">
    <property type="match status" value="1"/>
</dbReference>
<dbReference type="InterPro" id="IPR029016">
    <property type="entry name" value="GAF-like_dom_sf"/>
</dbReference>
<dbReference type="SMART" id="SM00065">
    <property type="entry name" value="GAF"/>
    <property type="match status" value="1"/>
</dbReference>
<sequence>MLSSSTTTYEEGRLAAVKSYNILDTAEEKDFDDLTVLASAICQTPIAFISLIDDKRQWFKSRKGITQTETPIELSICATTIVSDLDILIVEDARHDERFAKNPLVTGDTQMTFYAGVPLVNEDGFALGSLCVIDQHQKQLTNDQTTALKIIAKQIVDKLELRKKVIALEKIHQELIDSNLFIQKFAAMAAHDIKNPMTSILLTAQALQMRLKKIDDKSCERLIDLNITSTKCLMALLDDMIAYSKSPSLLLTQKQTVNLPEMMRKVIGMINVPDNFTIQVPAENRQLNISSIAIDQIFINLLTNAIRYNDKEQGVINIRFSEDKNNYLFEIEDNGIGVAMEYHEKIFNNNFTLKLSDRYNKKGSGIGLSTVKELVKALNGTITLKSEPGRGTTFYISLNKL</sequence>
<keyword evidence="3" id="KW-0597">Phosphoprotein</keyword>
<dbReference type="SMART" id="SM00388">
    <property type="entry name" value="HisKA"/>
    <property type="match status" value="1"/>
</dbReference>
<dbReference type="InterPro" id="IPR004358">
    <property type="entry name" value="Sig_transdc_His_kin-like_C"/>
</dbReference>
<evidence type="ECO:0000313" key="4">
    <source>
        <dbReference type="EMBL" id="BAU53522.1"/>
    </source>
</evidence>
<dbReference type="AlphaFoldDB" id="A0A0X8X1P2"/>
<dbReference type="EC" id="2.7.13.3" evidence="2"/>
<gene>
    <name evidence="4" type="primary">cph1_1</name>
    <name evidence="4" type="ORF">MgSA37_01691</name>
</gene>
<comment type="catalytic activity">
    <reaction evidence="1">
        <text>ATP + protein L-histidine = ADP + protein N-phospho-L-histidine.</text>
        <dbReference type="EC" id="2.7.13.3"/>
    </reaction>
</comment>
<name>A0A0X8X1P2_9SPHI</name>
<dbReference type="Pfam" id="PF00512">
    <property type="entry name" value="HisKA"/>
    <property type="match status" value="1"/>
</dbReference>
<dbReference type="GO" id="GO:0000155">
    <property type="term" value="F:phosphorelay sensor kinase activity"/>
    <property type="evidence" value="ECO:0007669"/>
    <property type="project" value="InterPro"/>
</dbReference>
<protein>
    <recommendedName>
        <fullName evidence="2">histidine kinase</fullName>
        <ecNumber evidence="2">2.7.13.3</ecNumber>
    </recommendedName>
</protein>
<dbReference type="PROSITE" id="PS50109">
    <property type="entry name" value="HIS_KIN"/>
    <property type="match status" value="1"/>
</dbReference>
<dbReference type="InterPro" id="IPR003018">
    <property type="entry name" value="GAF"/>
</dbReference>
<dbReference type="CDD" id="cd00082">
    <property type="entry name" value="HisKA"/>
    <property type="match status" value="1"/>
</dbReference>
<dbReference type="Pfam" id="PF01590">
    <property type="entry name" value="GAF"/>
    <property type="match status" value="1"/>
</dbReference>
<dbReference type="Pfam" id="PF02518">
    <property type="entry name" value="HATPase_c"/>
    <property type="match status" value="1"/>
</dbReference>
<dbReference type="SMART" id="SM00387">
    <property type="entry name" value="HATPase_c"/>
    <property type="match status" value="1"/>
</dbReference>
<dbReference type="SUPFAM" id="SSF47384">
    <property type="entry name" value="Homodimeric domain of signal transducing histidine kinase"/>
    <property type="match status" value="1"/>
</dbReference>
<dbReference type="OrthoDB" id="9811889at2"/>
<organism evidence="4 5">
    <name type="scientific">Mucilaginibacter gotjawali</name>
    <dbReference type="NCBI Taxonomy" id="1550579"/>
    <lineage>
        <taxon>Bacteria</taxon>
        <taxon>Pseudomonadati</taxon>
        <taxon>Bacteroidota</taxon>
        <taxon>Sphingobacteriia</taxon>
        <taxon>Sphingobacteriales</taxon>
        <taxon>Sphingobacteriaceae</taxon>
        <taxon>Mucilaginibacter</taxon>
    </lineage>
</organism>
<dbReference type="InterPro" id="IPR003594">
    <property type="entry name" value="HATPase_dom"/>
</dbReference>
<evidence type="ECO:0000256" key="3">
    <source>
        <dbReference type="ARBA" id="ARBA00022553"/>
    </source>
</evidence>
<dbReference type="RefSeq" id="WP_096351120.1">
    <property type="nucleotide sequence ID" value="NZ_AP017313.1"/>
</dbReference>
<dbReference type="Gene3D" id="3.30.565.10">
    <property type="entry name" value="Histidine kinase-like ATPase, C-terminal domain"/>
    <property type="match status" value="1"/>
</dbReference>
<dbReference type="CDD" id="cd00075">
    <property type="entry name" value="HATPase"/>
    <property type="match status" value="1"/>
</dbReference>
<dbReference type="Proteomes" id="UP000218263">
    <property type="component" value="Chromosome"/>
</dbReference>
<dbReference type="PANTHER" id="PTHR43102">
    <property type="entry name" value="SLR1143 PROTEIN"/>
    <property type="match status" value="1"/>
</dbReference>
<dbReference type="SUPFAM" id="SSF55874">
    <property type="entry name" value="ATPase domain of HSP90 chaperone/DNA topoisomerase II/histidine kinase"/>
    <property type="match status" value="1"/>
</dbReference>
<dbReference type="InterPro" id="IPR036097">
    <property type="entry name" value="HisK_dim/P_sf"/>
</dbReference>
<dbReference type="InterPro" id="IPR003661">
    <property type="entry name" value="HisK_dim/P_dom"/>
</dbReference>
<accession>A0A0X8X1P2</accession>
<evidence type="ECO:0000256" key="1">
    <source>
        <dbReference type="ARBA" id="ARBA00000085"/>
    </source>
</evidence>
<dbReference type="PANTHER" id="PTHR43102:SF2">
    <property type="entry name" value="GAF DOMAIN-CONTAINING PROTEIN"/>
    <property type="match status" value="1"/>
</dbReference>
<dbReference type="KEGG" id="mgot:MgSA37_01691"/>
<evidence type="ECO:0000313" key="5">
    <source>
        <dbReference type="Proteomes" id="UP000218263"/>
    </source>
</evidence>
<evidence type="ECO:0000256" key="2">
    <source>
        <dbReference type="ARBA" id="ARBA00012438"/>
    </source>
</evidence>
<dbReference type="PRINTS" id="PR00344">
    <property type="entry name" value="BCTRLSENSOR"/>
</dbReference>
<dbReference type="InterPro" id="IPR036890">
    <property type="entry name" value="HATPase_C_sf"/>
</dbReference>
<dbReference type="SUPFAM" id="SSF55781">
    <property type="entry name" value="GAF domain-like"/>
    <property type="match status" value="1"/>
</dbReference>
<proteinExistence type="predicted"/>
<reference evidence="4 5" key="1">
    <citation type="submission" date="2015-12" db="EMBL/GenBank/DDBJ databases">
        <title>Genome sequence of Mucilaginibacter gotjawali.</title>
        <authorList>
            <person name="Lee J.S."/>
            <person name="Lee K.C."/>
            <person name="Kim K.K."/>
            <person name="Lee B.W."/>
        </authorList>
    </citation>
    <scope>NUCLEOTIDE SEQUENCE [LARGE SCALE GENOMIC DNA]</scope>
    <source>
        <strain evidence="4 5">SA3-7</strain>
    </source>
</reference>